<keyword evidence="2" id="KW-1185">Reference proteome</keyword>
<evidence type="ECO:0000313" key="1">
    <source>
        <dbReference type="EMBL" id="KAL1262876.1"/>
    </source>
</evidence>
<proteinExistence type="predicted"/>
<evidence type="ECO:0000313" key="2">
    <source>
        <dbReference type="Proteomes" id="UP001558613"/>
    </source>
</evidence>
<comment type="caution">
    <text evidence="1">The sequence shown here is derived from an EMBL/GenBank/DDBJ whole genome shotgun (WGS) entry which is preliminary data.</text>
</comment>
<protein>
    <submittedName>
        <fullName evidence="1">Uncharacterized protein</fullName>
    </submittedName>
</protein>
<dbReference type="Proteomes" id="UP001558613">
    <property type="component" value="Unassembled WGS sequence"/>
</dbReference>
<dbReference type="EMBL" id="JAYMGO010000013">
    <property type="protein sequence ID" value="KAL1262876.1"/>
    <property type="molecule type" value="Genomic_DNA"/>
</dbReference>
<sequence length="106" mass="12425">MGPFLYPRRWDSGICGTPHLNQQEVKSEAFSTTRMKAQVAWMVFHSSLLDEKIDLPNSGVYFLQVSNMEAPHEIVLWFIVTICRRHYYTRQHRDHQENNSTGSSRL</sequence>
<accession>A0ABR3MF33</accession>
<gene>
    <name evidence="1" type="ORF">QQF64_005615</name>
</gene>
<name>A0ABR3MF33_9TELE</name>
<reference evidence="1 2" key="1">
    <citation type="submission" date="2023-09" db="EMBL/GenBank/DDBJ databases">
        <authorList>
            <person name="Wang M."/>
        </authorList>
    </citation>
    <scope>NUCLEOTIDE SEQUENCE [LARGE SCALE GENOMIC DNA]</scope>
    <source>
        <strain evidence="1">GT-2023</strain>
        <tissue evidence="1">Liver</tissue>
    </source>
</reference>
<organism evidence="1 2">
    <name type="scientific">Cirrhinus molitorella</name>
    <name type="common">mud carp</name>
    <dbReference type="NCBI Taxonomy" id="172907"/>
    <lineage>
        <taxon>Eukaryota</taxon>
        <taxon>Metazoa</taxon>
        <taxon>Chordata</taxon>
        <taxon>Craniata</taxon>
        <taxon>Vertebrata</taxon>
        <taxon>Euteleostomi</taxon>
        <taxon>Actinopterygii</taxon>
        <taxon>Neopterygii</taxon>
        <taxon>Teleostei</taxon>
        <taxon>Ostariophysi</taxon>
        <taxon>Cypriniformes</taxon>
        <taxon>Cyprinidae</taxon>
        <taxon>Labeoninae</taxon>
        <taxon>Labeonini</taxon>
        <taxon>Cirrhinus</taxon>
    </lineage>
</organism>